<dbReference type="Proteomes" id="UP000050996">
    <property type="component" value="Unassembled WGS sequence"/>
</dbReference>
<comment type="caution">
    <text evidence="1">The sequence shown here is derived from an EMBL/GenBank/DDBJ whole genome shotgun (WGS) entry which is preliminary data.</text>
</comment>
<dbReference type="EMBL" id="LJIX01000006">
    <property type="protein sequence ID" value="KQL19250.1"/>
    <property type="molecule type" value="Genomic_DNA"/>
</dbReference>
<organism evidence="1 2">
    <name type="scientific">Cytobacillus solani</name>
    <dbReference type="NCBI Taxonomy" id="1637975"/>
    <lineage>
        <taxon>Bacteria</taxon>
        <taxon>Bacillati</taxon>
        <taxon>Bacillota</taxon>
        <taxon>Bacilli</taxon>
        <taxon>Bacillales</taxon>
        <taxon>Bacillaceae</taxon>
        <taxon>Cytobacillus</taxon>
    </lineage>
</organism>
<name>A0A0Q3VHN4_9BACI</name>
<proteinExistence type="predicted"/>
<dbReference type="RefSeq" id="WP_053475774.1">
    <property type="nucleotide sequence ID" value="NZ_CP041305.1"/>
</dbReference>
<dbReference type="AlphaFoldDB" id="A0A0Q3VHN4"/>
<protein>
    <submittedName>
        <fullName evidence="1">Uncharacterized protein</fullName>
    </submittedName>
</protein>
<evidence type="ECO:0000313" key="1">
    <source>
        <dbReference type="EMBL" id="KQL19250.1"/>
    </source>
</evidence>
<keyword evidence="2" id="KW-1185">Reference proteome</keyword>
<evidence type="ECO:0000313" key="2">
    <source>
        <dbReference type="Proteomes" id="UP000050996"/>
    </source>
</evidence>
<dbReference type="PATRIC" id="fig|1637975.4.peg.2243"/>
<reference evidence="1 2" key="1">
    <citation type="submission" date="2015-09" db="EMBL/GenBank/DDBJ databases">
        <title>Genome sequencing project for genomic taxonomy and phylogenomics of Bacillus-like bacteria.</title>
        <authorList>
            <person name="Liu B."/>
            <person name="Wang J."/>
            <person name="Zhu Y."/>
            <person name="Liu G."/>
            <person name="Chen Q."/>
            <person name="Chen Z."/>
            <person name="Lan J."/>
            <person name="Che J."/>
            <person name="Ge C."/>
            <person name="Shi H."/>
            <person name="Pan Z."/>
            <person name="Liu X."/>
        </authorList>
    </citation>
    <scope>NUCLEOTIDE SEQUENCE [LARGE SCALE GENOMIC DNA]</scope>
    <source>
        <strain evidence="1 2">FJAT-18043</strain>
    </source>
</reference>
<accession>A0A0Q3VHN4</accession>
<gene>
    <name evidence="1" type="ORF">AN957_12145</name>
</gene>
<sequence length="62" mass="7535">MKSNNNLYKPVVPKWVAEILDEQKKQNVFAAHGRMKEWDEWKRKYSRKLKYARINGWIVEKG</sequence>